<organism evidence="2 3">
    <name type="scientific">Paludibacterium purpuratum</name>
    <dbReference type="NCBI Taxonomy" id="1144873"/>
    <lineage>
        <taxon>Bacteria</taxon>
        <taxon>Pseudomonadati</taxon>
        <taxon>Pseudomonadota</taxon>
        <taxon>Betaproteobacteria</taxon>
        <taxon>Neisseriales</taxon>
        <taxon>Chromobacteriaceae</taxon>
        <taxon>Paludibacterium</taxon>
    </lineage>
</organism>
<dbReference type="InterPro" id="IPR018330">
    <property type="entry name" value="RecT_fam"/>
</dbReference>
<evidence type="ECO:0000256" key="1">
    <source>
        <dbReference type="SAM" id="MobiDB-lite"/>
    </source>
</evidence>
<gene>
    <name evidence="2" type="ORF">DFP86_102285</name>
</gene>
<proteinExistence type="predicted"/>
<dbReference type="GO" id="GO:0003677">
    <property type="term" value="F:DNA binding"/>
    <property type="evidence" value="ECO:0007669"/>
    <property type="project" value="InterPro"/>
</dbReference>
<name>A0A4R7BBB6_9NEIS</name>
<protein>
    <submittedName>
        <fullName evidence="2">RecT family protein</fullName>
    </submittedName>
</protein>
<evidence type="ECO:0000313" key="3">
    <source>
        <dbReference type="Proteomes" id="UP000295611"/>
    </source>
</evidence>
<sequence length="376" mass="40891">MNQNTQLAEVGDSAGLAPRYDGPATSTAALVLDTNSFDSMMRVASVMATGKSTIPAHLRGNAGDCMAVIMQSMQWQMNPFAVAQKTHLVNGVLGYEAQLVTAVLNTRAPIVGRLNYEWYGEWARVIGRFKEVPAKNNPDEKRIVKDWSLADEKGLGVKVWATIRGESEPRVLDLLLSQAGVRNSPLWGQDPKQQLAYLAAKRWARLHCPDVLLGVYTPDELTETEREHDITPAGEYQEQAAPSRASRTATLKSKIGTRAEQPPVDVSPAADPRNPGLLAEVVGMIAKAAGGADLHAAKEKIKDLTHGQDAAEALQAYSARTAYLKGLAQKKEELIGRAQSANDDDTLNLIADEARELPDALAQEVYDAVNDRRETM</sequence>
<feature type="region of interest" description="Disordered" evidence="1">
    <location>
        <begin position="223"/>
        <end position="271"/>
    </location>
</feature>
<dbReference type="GO" id="GO:0006259">
    <property type="term" value="P:DNA metabolic process"/>
    <property type="evidence" value="ECO:0007669"/>
    <property type="project" value="InterPro"/>
</dbReference>
<reference evidence="2 3" key="1">
    <citation type="submission" date="2019-03" db="EMBL/GenBank/DDBJ databases">
        <title>Genomic Encyclopedia of Type Strains, Phase III (KMG-III): the genomes of soil and plant-associated and newly described type strains.</title>
        <authorList>
            <person name="Whitman W."/>
        </authorList>
    </citation>
    <scope>NUCLEOTIDE SEQUENCE [LARGE SCALE GENOMIC DNA]</scope>
    <source>
        <strain evidence="2 3">CECT 8976</strain>
    </source>
</reference>
<dbReference type="EMBL" id="SNZP01000002">
    <property type="protein sequence ID" value="TDR82171.1"/>
    <property type="molecule type" value="Genomic_DNA"/>
</dbReference>
<dbReference type="Proteomes" id="UP000295611">
    <property type="component" value="Unassembled WGS sequence"/>
</dbReference>
<dbReference type="Pfam" id="PF03837">
    <property type="entry name" value="RecT"/>
    <property type="match status" value="1"/>
</dbReference>
<comment type="caution">
    <text evidence="2">The sequence shown here is derived from an EMBL/GenBank/DDBJ whole genome shotgun (WGS) entry which is preliminary data.</text>
</comment>
<keyword evidence="3" id="KW-1185">Reference proteome</keyword>
<accession>A0A4R7BBB6</accession>
<dbReference type="RefSeq" id="WP_279526883.1">
    <property type="nucleotide sequence ID" value="NZ_SNZP01000002.1"/>
</dbReference>
<evidence type="ECO:0000313" key="2">
    <source>
        <dbReference type="EMBL" id="TDR82171.1"/>
    </source>
</evidence>
<dbReference type="AlphaFoldDB" id="A0A4R7BBB6"/>